<gene>
    <name evidence="1" type="ORF">CNQ75_00725</name>
</gene>
<dbReference type="EMBL" id="CP023345">
    <property type="protein sequence ID" value="ATW53185.1"/>
    <property type="molecule type" value="Genomic_DNA"/>
</dbReference>
<dbReference type="AlphaFoldDB" id="A0A2I5HCA1"/>
<protein>
    <submittedName>
        <fullName evidence="1">Uncharacterized protein</fullName>
    </submittedName>
</protein>
<evidence type="ECO:0000313" key="1">
    <source>
        <dbReference type="EMBL" id="ATW53185.1"/>
    </source>
</evidence>
<accession>A0A2I5HCA1</accession>
<reference evidence="1 2" key="1">
    <citation type="submission" date="2017-09" db="EMBL/GenBank/DDBJ databases">
        <title>Complete genome of Salmonella enterica subsp. diarizonae isolated from stool of a patient with bacterial enteropathy.</title>
        <authorList>
            <person name="Zhou J."/>
            <person name="Chen Q."/>
            <person name="Guo L."/>
            <person name="Fan J."/>
        </authorList>
    </citation>
    <scope>NUCLEOTIDE SEQUENCE [LARGE SCALE GENOMIC DNA]</scope>
    <source>
        <strain evidence="1 2">HZS154</strain>
    </source>
</reference>
<evidence type="ECO:0000313" key="2">
    <source>
        <dbReference type="Proteomes" id="UP000230639"/>
    </source>
</evidence>
<sequence>MIYDWYIQQHMQAATGLELDDEDFTWQFRGVASDHVNTYMLFEHEKLLVAMETMLDSLESDEATVTRCRQVLSLWITGLDTLARERNSAEILPRVHPHSSGQADQLLSGDIRPLQQCSEEDYLRLTGQTDLPENQRIPQKTFNATEKYWQRFEAWLGRQLRETTEHCFRQLSRFVENCNFEPRILRRYKGGYGDIRVDVMPQDIGEIDVMEFDPDYIISWVDKVADGVFTPLQFVANVYYRNGIQMASFRGDIEVEDLSHLTAKDYGDVVGQAVEWVREQFDEPASASRPVAQLPRLAA</sequence>
<dbReference type="RefSeq" id="WP_100212285.1">
    <property type="nucleotide sequence ID" value="NZ_CP023345.1"/>
</dbReference>
<proteinExistence type="predicted"/>
<organism evidence="1 2">
    <name type="scientific">Salmonella diarizonae</name>
    <dbReference type="NCBI Taxonomy" id="59204"/>
    <lineage>
        <taxon>Bacteria</taxon>
        <taxon>Pseudomonadati</taxon>
        <taxon>Pseudomonadota</taxon>
        <taxon>Gammaproteobacteria</taxon>
        <taxon>Enterobacterales</taxon>
        <taxon>Enterobacteriaceae</taxon>
        <taxon>Salmonella</taxon>
    </lineage>
</organism>
<dbReference type="Proteomes" id="UP000230639">
    <property type="component" value="Chromosome"/>
</dbReference>
<name>A0A2I5HCA1_SALDZ</name>